<proteinExistence type="predicted"/>
<evidence type="ECO:0000313" key="1">
    <source>
        <dbReference type="EMBL" id="NKC03050.1"/>
    </source>
</evidence>
<name>A0ABX1DQF9_9HYPH</name>
<comment type="caution">
    <text evidence="1">The sequence shown here is derived from an EMBL/GenBank/DDBJ whole genome shotgun (WGS) entry which is preliminary data.</text>
</comment>
<organism evidence="1 2">
    <name type="scientific">Brucella haematophila</name>
    <dbReference type="NCBI Taxonomy" id="419474"/>
    <lineage>
        <taxon>Bacteria</taxon>
        <taxon>Pseudomonadati</taxon>
        <taxon>Pseudomonadota</taxon>
        <taxon>Alphaproteobacteria</taxon>
        <taxon>Hyphomicrobiales</taxon>
        <taxon>Brucellaceae</taxon>
        <taxon>Brucella/Ochrobactrum group</taxon>
        <taxon>Brucella</taxon>
    </lineage>
</organism>
<dbReference type="EMBL" id="JAAVLN010000001">
    <property type="protein sequence ID" value="NKC03050.1"/>
    <property type="molecule type" value="Genomic_DNA"/>
</dbReference>
<keyword evidence="2" id="KW-1185">Reference proteome</keyword>
<accession>A0ABX1DQF9</accession>
<evidence type="ECO:0000313" key="2">
    <source>
        <dbReference type="Proteomes" id="UP000704467"/>
    </source>
</evidence>
<reference evidence="1 2" key="1">
    <citation type="submission" date="2020-03" db="EMBL/GenBank/DDBJ databases">
        <title>Whole genome sequencing of clinical and environmental type strains of Ochrobactrum.</title>
        <authorList>
            <person name="Dharne M."/>
        </authorList>
    </citation>
    <scope>NUCLEOTIDE SEQUENCE [LARGE SCALE GENOMIC DNA]</scope>
    <source>
        <strain evidence="1 2">CIP 109452</strain>
    </source>
</reference>
<protein>
    <submittedName>
        <fullName evidence="1">Uncharacterized protein</fullName>
    </submittedName>
</protein>
<gene>
    <name evidence="1" type="ORF">HED55_05855</name>
</gene>
<dbReference type="RefSeq" id="WP_171058773.1">
    <property type="nucleotide sequence ID" value="NZ_JBHEEQ010000015.1"/>
</dbReference>
<sequence length="51" mass="5604">MLLRRLTIVWLLIAGLAIVAGVFADRKHDTYRDQTVFGPLASAQVKPGARP</sequence>
<dbReference type="Proteomes" id="UP000704467">
    <property type="component" value="Unassembled WGS sequence"/>
</dbReference>